<proteinExistence type="predicted"/>
<comment type="caution">
    <text evidence="1">The sequence shown here is derived from an EMBL/GenBank/DDBJ whole genome shotgun (WGS) entry which is preliminary data.</text>
</comment>
<dbReference type="Proteomes" id="UP001443914">
    <property type="component" value="Unassembled WGS sequence"/>
</dbReference>
<evidence type="ECO:0000313" key="2">
    <source>
        <dbReference type="Proteomes" id="UP001443914"/>
    </source>
</evidence>
<sequence>MADDVLAIIGRFLPTVDICNLSMCCKSLNVVAQFDKIWLTKCEELGILSSADLVVWRKAFSSYKALCRFLTSIEPLLGIWVHLNPELGNVVYVMPGFASVVGCRVIPQKVGPFGIEGSPLLWAPVFEVISDDNGALSFILHGKVKDQDYIYSGIVKSVEKTCDVLLLEIEHREKNGARFEHSKSLHRRSDEETGKIIDHISVTVQFSELSFDDKKKLFETVTSSLRIQYPESSCASLFPCLRDDEDKFLKDVSLLSERRRMLIEMGKIDGGYIDLTASHMQLLLLDQIDLSEMNSLSSGENEDTELHDFLRAGDAIGLTFQASSKDLSYYRSTWPSMDQHQLALYKLPIQEPTVGHEFAGLWGGSYGWPPGKPGKAFFLLNLSYCVKWPRKKRLIANKLIEGTDYAFSPNGSAMFIVKVNVPSTDPFPCTSGADSLPVSVREAFAGKGIGGGYGFRYPGFKPGSLFVLQDDVLAFVWGEPQFILTLQRLNLEALLKKGQRVPALSPINNFAYLTRSYENVFAGSQT</sequence>
<protein>
    <recommendedName>
        <fullName evidence="3">F-box protein</fullName>
    </recommendedName>
</protein>
<gene>
    <name evidence="1" type="ORF">RND81_09G231900</name>
</gene>
<name>A0AAW1IPG1_SAPOF</name>
<accession>A0AAW1IPG1</accession>
<dbReference type="PANTHER" id="PTHR31370">
    <property type="entry name" value="F-BOX PROTEIN FAMILY-LIKE"/>
    <property type="match status" value="1"/>
</dbReference>
<reference evidence="1" key="1">
    <citation type="submission" date="2024-03" db="EMBL/GenBank/DDBJ databases">
        <title>WGS assembly of Saponaria officinalis var. Norfolk2.</title>
        <authorList>
            <person name="Jenkins J."/>
            <person name="Shu S."/>
            <person name="Grimwood J."/>
            <person name="Barry K."/>
            <person name="Goodstein D."/>
            <person name="Schmutz J."/>
            <person name="Leebens-Mack J."/>
            <person name="Osbourn A."/>
        </authorList>
    </citation>
    <scope>NUCLEOTIDE SEQUENCE [LARGE SCALE GENOMIC DNA]</scope>
    <source>
        <strain evidence="1">JIC</strain>
    </source>
</reference>
<dbReference type="InterPro" id="IPR040275">
    <property type="entry name" value="At5g39450-like"/>
</dbReference>
<dbReference type="SUPFAM" id="SSF81383">
    <property type="entry name" value="F-box domain"/>
    <property type="match status" value="1"/>
</dbReference>
<dbReference type="PANTHER" id="PTHR31370:SF2">
    <property type="entry name" value="OS08G0105100 PROTEIN"/>
    <property type="match status" value="1"/>
</dbReference>
<evidence type="ECO:0008006" key="3">
    <source>
        <dbReference type="Google" id="ProtNLM"/>
    </source>
</evidence>
<organism evidence="1 2">
    <name type="scientific">Saponaria officinalis</name>
    <name type="common">Common soapwort</name>
    <name type="synonym">Lychnis saponaria</name>
    <dbReference type="NCBI Taxonomy" id="3572"/>
    <lineage>
        <taxon>Eukaryota</taxon>
        <taxon>Viridiplantae</taxon>
        <taxon>Streptophyta</taxon>
        <taxon>Embryophyta</taxon>
        <taxon>Tracheophyta</taxon>
        <taxon>Spermatophyta</taxon>
        <taxon>Magnoliopsida</taxon>
        <taxon>eudicotyledons</taxon>
        <taxon>Gunneridae</taxon>
        <taxon>Pentapetalae</taxon>
        <taxon>Caryophyllales</taxon>
        <taxon>Caryophyllaceae</taxon>
        <taxon>Caryophylleae</taxon>
        <taxon>Saponaria</taxon>
    </lineage>
</organism>
<keyword evidence="2" id="KW-1185">Reference proteome</keyword>
<dbReference type="Pfam" id="PF12014">
    <property type="entry name" value="Cyclin_D1_bind"/>
    <property type="match status" value="1"/>
</dbReference>
<dbReference type="AlphaFoldDB" id="A0AAW1IPG1"/>
<dbReference type="InterPro" id="IPR036047">
    <property type="entry name" value="F-box-like_dom_sf"/>
</dbReference>
<dbReference type="EMBL" id="JBDFQZ010000009">
    <property type="protein sequence ID" value="KAK9691962.1"/>
    <property type="molecule type" value="Genomic_DNA"/>
</dbReference>
<evidence type="ECO:0000313" key="1">
    <source>
        <dbReference type="EMBL" id="KAK9691962.1"/>
    </source>
</evidence>